<evidence type="ECO:0000256" key="14">
    <source>
        <dbReference type="SAM" id="Phobius"/>
    </source>
</evidence>
<dbReference type="STRING" id="35570.A0A1I8PEF0"/>
<dbReference type="Pfam" id="PF01130">
    <property type="entry name" value="CD36"/>
    <property type="match status" value="1"/>
</dbReference>
<dbReference type="Proteomes" id="UP000095300">
    <property type="component" value="Unassembled WGS sequence"/>
</dbReference>
<dbReference type="InterPro" id="IPR002159">
    <property type="entry name" value="CD36_fam"/>
</dbReference>
<dbReference type="PRINTS" id="PR01609">
    <property type="entry name" value="CD36FAMILY"/>
</dbReference>
<reference evidence="15" key="1">
    <citation type="submission" date="2020-05" db="UniProtKB">
        <authorList>
            <consortium name="EnsemblMetazoa"/>
        </authorList>
    </citation>
    <scope>IDENTIFICATION</scope>
    <source>
        <strain evidence="15">USDA</strain>
    </source>
</reference>
<dbReference type="OrthoDB" id="10024078at2759"/>
<dbReference type="GO" id="GO:0005737">
    <property type="term" value="C:cytoplasm"/>
    <property type="evidence" value="ECO:0007669"/>
    <property type="project" value="TreeGrafter"/>
</dbReference>
<keyword evidence="7 14" id="KW-1133">Transmembrane helix</keyword>
<evidence type="ECO:0000256" key="13">
    <source>
        <dbReference type="SAM" id="MobiDB-lite"/>
    </source>
</evidence>
<dbReference type="KEGG" id="scac:106090636"/>
<comment type="similarity">
    <text evidence="2">Belongs to the CD36 family.</text>
</comment>
<keyword evidence="11" id="KW-0325">Glycoprotein</keyword>
<organism evidence="15 16">
    <name type="scientific">Stomoxys calcitrans</name>
    <name type="common">Stable fly</name>
    <name type="synonym">Conops calcitrans</name>
    <dbReference type="NCBI Taxonomy" id="35570"/>
    <lineage>
        <taxon>Eukaryota</taxon>
        <taxon>Metazoa</taxon>
        <taxon>Ecdysozoa</taxon>
        <taxon>Arthropoda</taxon>
        <taxon>Hexapoda</taxon>
        <taxon>Insecta</taxon>
        <taxon>Pterygota</taxon>
        <taxon>Neoptera</taxon>
        <taxon>Endopterygota</taxon>
        <taxon>Diptera</taxon>
        <taxon>Brachycera</taxon>
        <taxon>Muscomorpha</taxon>
        <taxon>Muscoidea</taxon>
        <taxon>Muscidae</taxon>
        <taxon>Stomoxys</taxon>
    </lineage>
</organism>
<evidence type="ECO:0000256" key="5">
    <source>
        <dbReference type="ARBA" id="ARBA00022692"/>
    </source>
</evidence>
<keyword evidence="16" id="KW-1185">Reference proteome</keyword>
<evidence type="ECO:0000256" key="4">
    <source>
        <dbReference type="ARBA" id="ARBA00022606"/>
    </source>
</evidence>
<dbReference type="GO" id="GO:0005044">
    <property type="term" value="F:scavenger receptor activity"/>
    <property type="evidence" value="ECO:0007669"/>
    <property type="project" value="TreeGrafter"/>
</dbReference>
<dbReference type="PANTHER" id="PTHR11923:SF69">
    <property type="entry name" value="SENSORY NEURON MEMBRANE PROTEIN 1"/>
    <property type="match status" value="1"/>
</dbReference>
<dbReference type="GO" id="GO:0005886">
    <property type="term" value="C:plasma membrane"/>
    <property type="evidence" value="ECO:0007669"/>
    <property type="project" value="UniProtKB-SubCell"/>
</dbReference>
<dbReference type="GO" id="GO:0007608">
    <property type="term" value="P:sensory perception of smell"/>
    <property type="evidence" value="ECO:0007669"/>
    <property type="project" value="UniProtKB-KW"/>
</dbReference>
<dbReference type="PANTHER" id="PTHR11923">
    <property type="entry name" value="SCAVENGER RECEPTOR CLASS B TYPE-1 SR-B1"/>
    <property type="match status" value="1"/>
</dbReference>
<keyword evidence="4" id="KW-0716">Sensory transduction</keyword>
<keyword evidence="5 14" id="KW-0812">Transmembrane</keyword>
<evidence type="ECO:0000256" key="2">
    <source>
        <dbReference type="ARBA" id="ARBA00010532"/>
    </source>
</evidence>
<evidence type="ECO:0000256" key="12">
    <source>
        <dbReference type="ARBA" id="ARBA00040646"/>
    </source>
</evidence>
<sequence>MQINRIKLLAISGAVFVFAIMNGWLIFPKILRAILKKQVNLKPGSDIRELWENTPFPLHFYFYIFNITNPEEFLNGEIPTVNEIGPFVFDEWKSKYDLVDDDEEDTVSYNMRNVFIFNAEASKPLTGEEVVTVLHPLIAPIGIVVSREKAAMLDLVSEALALIFQGHKGTFTGKFMDIFFRGISVDCSNNEFAVKALCTAFYTGEVKQAIQVNDTHFLFSFMGKANNSDAGRFTACRGVKNVHKMGQILMFADEPELDIWPGDECNQFKGTDSTVFPPFLSKEEGIWAFTPDLCRSLGAHYVRKSSYGGLPASYFSLDIGDIRGTPELHCFCEDPEDLDTCPPNGTMSLHLCVGAPILASMPHFYNADPKLLEGVHGLNPNEKDHAVYIDFELISGTPLRAGKRLQFSMEIEPVPKIEPIAHLPKTVLPMFWVEEGAALNKTYVNMLKYTLFLGLRFNVALRWILITLSTVGFFASGYLFMVRQESFNLKMPPKFADNKVMTVKSPPVEKEDSGDMTKQKPPSPDLSQTDLSNPKVEKY</sequence>
<keyword evidence="6" id="KW-0552">Olfaction</keyword>
<evidence type="ECO:0000256" key="10">
    <source>
        <dbReference type="ARBA" id="ARBA00023170"/>
    </source>
</evidence>
<feature type="compositionally biased region" description="Basic and acidic residues" evidence="13">
    <location>
        <begin position="507"/>
        <end position="518"/>
    </location>
</feature>
<evidence type="ECO:0000313" key="16">
    <source>
        <dbReference type="Proteomes" id="UP000095300"/>
    </source>
</evidence>
<evidence type="ECO:0000256" key="3">
    <source>
        <dbReference type="ARBA" id="ARBA00022475"/>
    </source>
</evidence>
<evidence type="ECO:0000256" key="1">
    <source>
        <dbReference type="ARBA" id="ARBA00004651"/>
    </source>
</evidence>
<evidence type="ECO:0000256" key="11">
    <source>
        <dbReference type="ARBA" id="ARBA00023180"/>
    </source>
</evidence>
<keyword evidence="9" id="KW-1015">Disulfide bond</keyword>
<keyword evidence="10" id="KW-0675">Receptor</keyword>
<proteinExistence type="inferred from homology"/>
<dbReference type="AlphaFoldDB" id="A0A1I8PEF0"/>
<feature type="transmembrane region" description="Helical" evidence="14">
    <location>
        <begin position="7"/>
        <end position="27"/>
    </location>
</feature>
<dbReference type="VEuPathDB" id="VectorBase:SCAU007276"/>
<dbReference type="EnsemblMetazoa" id="SCAU007276-RA">
    <property type="protein sequence ID" value="SCAU007276-PA"/>
    <property type="gene ID" value="SCAU007276"/>
</dbReference>
<protein>
    <recommendedName>
        <fullName evidence="12">Sensory neuron membrane protein 1</fullName>
    </recommendedName>
</protein>
<keyword evidence="8 14" id="KW-0472">Membrane</keyword>
<keyword evidence="3" id="KW-1003">Cell membrane</keyword>
<gene>
    <name evidence="15" type="primary">106090636</name>
</gene>
<comment type="subcellular location">
    <subcellularLocation>
        <location evidence="1">Cell membrane</location>
        <topology evidence="1">Multi-pass membrane protein</topology>
    </subcellularLocation>
</comment>
<feature type="region of interest" description="Disordered" evidence="13">
    <location>
        <begin position="500"/>
        <end position="539"/>
    </location>
</feature>
<name>A0A1I8PEF0_STOCA</name>
<evidence type="ECO:0000256" key="9">
    <source>
        <dbReference type="ARBA" id="ARBA00023157"/>
    </source>
</evidence>
<feature type="transmembrane region" description="Helical" evidence="14">
    <location>
        <begin position="460"/>
        <end position="481"/>
    </location>
</feature>
<evidence type="ECO:0000256" key="8">
    <source>
        <dbReference type="ARBA" id="ARBA00023136"/>
    </source>
</evidence>
<accession>A0A1I8PEF0</accession>
<evidence type="ECO:0000256" key="7">
    <source>
        <dbReference type="ARBA" id="ARBA00022989"/>
    </source>
</evidence>
<evidence type="ECO:0000256" key="6">
    <source>
        <dbReference type="ARBA" id="ARBA00022725"/>
    </source>
</evidence>
<evidence type="ECO:0000313" key="15">
    <source>
        <dbReference type="EnsemblMetazoa" id="SCAU007276-PA"/>
    </source>
</evidence>